<evidence type="ECO:0000256" key="2">
    <source>
        <dbReference type="ARBA" id="ARBA00023125"/>
    </source>
</evidence>
<evidence type="ECO:0000256" key="1">
    <source>
        <dbReference type="ARBA" id="ARBA00023015"/>
    </source>
</evidence>
<dbReference type="EMBL" id="CAKKNT010000008">
    <property type="protein sequence ID" value="CAH0418403.1"/>
    <property type="molecule type" value="Genomic_DNA"/>
</dbReference>
<proteinExistence type="predicted"/>
<evidence type="ECO:0000256" key="3">
    <source>
        <dbReference type="ARBA" id="ARBA00023163"/>
    </source>
</evidence>
<dbReference type="Proteomes" id="UP000789719">
    <property type="component" value="Unassembled WGS sequence"/>
</dbReference>
<keyword evidence="2" id="KW-0238">DNA-binding</keyword>
<dbReference type="InterPro" id="IPR018060">
    <property type="entry name" value="HTH_AraC"/>
</dbReference>
<dbReference type="InterPro" id="IPR009057">
    <property type="entry name" value="Homeodomain-like_sf"/>
</dbReference>
<accession>A0ABM8ZAT0</accession>
<dbReference type="PANTHER" id="PTHR43280:SF28">
    <property type="entry name" value="HTH-TYPE TRANSCRIPTIONAL ACTIVATOR RHAS"/>
    <property type="match status" value="1"/>
</dbReference>
<dbReference type="Gene3D" id="1.10.10.60">
    <property type="entry name" value="Homeodomain-like"/>
    <property type="match status" value="1"/>
</dbReference>
<dbReference type="PANTHER" id="PTHR43280">
    <property type="entry name" value="ARAC-FAMILY TRANSCRIPTIONAL REGULATOR"/>
    <property type="match status" value="1"/>
</dbReference>
<name>A0ABM8ZAT0_9LACO</name>
<evidence type="ECO:0000313" key="5">
    <source>
        <dbReference type="EMBL" id="CAH0418403.1"/>
    </source>
</evidence>
<keyword evidence="1" id="KW-0805">Transcription regulation</keyword>
<keyword evidence="6" id="KW-1185">Reference proteome</keyword>
<keyword evidence="3" id="KW-0804">Transcription</keyword>
<gene>
    <name evidence="5" type="primary">rhaS_2</name>
    <name evidence="5" type="ORF">WGH24286_00821</name>
</gene>
<evidence type="ECO:0000313" key="6">
    <source>
        <dbReference type="Proteomes" id="UP000789719"/>
    </source>
</evidence>
<reference evidence="5 6" key="1">
    <citation type="submission" date="2021-11" db="EMBL/GenBank/DDBJ databases">
        <authorList>
            <person name="Depoorter E."/>
        </authorList>
    </citation>
    <scope>NUCLEOTIDE SEQUENCE [LARGE SCALE GENOMIC DNA]</scope>
    <source>
        <strain evidence="5 6">LMG 24286</strain>
    </source>
</reference>
<dbReference type="Pfam" id="PF12833">
    <property type="entry name" value="HTH_18"/>
    <property type="match status" value="1"/>
</dbReference>
<protein>
    <submittedName>
        <fullName evidence="5">HTH-type transcriptional activator RhaS</fullName>
    </submittedName>
</protein>
<dbReference type="SMART" id="SM00342">
    <property type="entry name" value="HTH_ARAC"/>
    <property type="match status" value="1"/>
</dbReference>
<evidence type="ECO:0000259" key="4">
    <source>
        <dbReference type="PROSITE" id="PS01124"/>
    </source>
</evidence>
<organism evidence="5 6">
    <name type="scientific">Periweissella ghanensis</name>
    <dbReference type="NCBI Taxonomy" id="467997"/>
    <lineage>
        <taxon>Bacteria</taxon>
        <taxon>Bacillati</taxon>
        <taxon>Bacillota</taxon>
        <taxon>Bacilli</taxon>
        <taxon>Lactobacillales</taxon>
        <taxon>Lactobacillaceae</taxon>
        <taxon>Periweissella</taxon>
    </lineage>
</organism>
<sequence length="353" mass="40375">MQQTILTKVIILSSVLKFTYQFTTILPGNIRIHLSAEQLKVLTAPLHADQFIGIALISDQALTFCVHGHVFLTLKVPFSKQEITPTRRQDTLHFYRNLIEECYQKEFSQLTVIDISSRTGINALSAVQLPFNAASSRALYSTLTTSIRKRDKPACLRIIRLITESNRDFNNQQLADLPVNTTLNNFLTVSLITILTQVAILADVDATAMYRLSDSYLEVLAKTNIYRYDFITEFLADIFNLPNTTSTHQISLLKHYVQKHIFTKLTVIELASALDISTVQLRRIMKEHLNITPLEYINEQKIAMGRYLLLTRPDLQILEIADMLCFYDSSHFIKEFLHFSGMAPKQFQQIINA</sequence>
<dbReference type="PROSITE" id="PS01124">
    <property type="entry name" value="HTH_ARAC_FAMILY_2"/>
    <property type="match status" value="1"/>
</dbReference>
<dbReference type="RefSeq" id="WP_250787568.1">
    <property type="nucleotide sequence ID" value="NZ_JAGMVW010000101.1"/>
</dbReference>
<feature type="domain" description="HTH araC/xylS-type" evidence="4">
    <location>
        <begin position="251"/>
        <end position="350"/>
    </location>
</feature>
<comment type="caution">
    <text evidence="5">The sequence shown here is derived from an EMBL/GenBank/DDBJ whole genome shotgun (WGS) entry which is preliminary data.</text>
</comment>
<dbReference type="SUPFAM" id="SSF46689">
    <property type="entry name" value="Homeodomain-like"/>
    <property type="match status" value="2"/>
</dbReference>